<name>A0AAE1G7Y4_PETCI</name>
<gene>
    <name evidence="1" type="ORF">Pcinc_007702</name>
</gene>
<comment type="caution">
    <text evidence="1">The sequence shown here is derived from an EMBL/GenBank/DDBJ whole genome shotgun (WGS) entry which is preliminary data.</text>
</comment>
<dbReference type="AlphaFoldDB" id="A0AAE1G7Y4"/>
<accession>A0AAE1G7Y4</accession>
<organism evidence="1 2">
    <name type="scientific">Petrolisthes cinctipes</name>
    <name type="common">Flat porcelain crab</name>
    <dbReference type="NCBI Taxonomy" id="88211"/>
    <lineage>
        <taxon>Eukaryota</taxon>
        <taxon>Metazoa</taxon>
        <taxon>Ecdysozoa</taxon>
        <taxon>Arthropoda</taxon>
        <taxon>Crustacea</taxon>
        <taxon>Multicrustacea</taxon>
        <taxon>Malacostraca</taxon>
        <taxon>Eumalacostraca</taxon>
        <taxon>Eucarida</taxon>
        <taxon>Decapoda</taxon>
        <taxon>Pleocyemata</taxon>
        <taxon>Anomura</taxon>
        <taxon>Galatheoidea</taxon>
        <taxon>Porcellanidae</taxon>
        <taxon>Petrolisthes</taxon>
    </lineage>
</organism>
<proteinExistence type="predicted"/>
<sequence>MCNVRLSDSMYEIEDWWQLGCDRGCGGRVQQKTYYDWAWWQSVVEGVVGKYDRGRGGSECVCVCVCYCGEWGGEEATPALAASLPASPALVWCRGEAPCGLA</sequence>
<dbReference type="Proteomes" id="UP001286313">
    <property type="component" value="Unassembled WGS sequence"/>
</dbReference>
<reference evidence="1" key="1">
    <citation type="submission" date="2023-10" db="EMBL/GenBank/DDBJ databases">
        <title>Genome assemblies of two species of porcelain crab, Petrolisthes cinctipes and Petrolisthes manimaculis (Anomura: Porcellanidae).</title>
        <authorList>
            <person name="Angst P."/>
        </authorList>
    </citation>
    <scope>NUCLEOTIDE SEQUENCE</scope>
    <source>
        <strain evidence="1">PB745_01</strain>
        <tissue evidence="1">Gill</tissue>
    </source>
</reference>
<keyword evidence="2" id="KW-1185">Reference proteome</keyword>
<protein>
    <submittedName>
        <fullName evidence="1">Uncharacterized protein</fullName>
    </submittedName>
</protein>
<evidence type="ECO:0000313" key="1">
    <source>
        <dbReference type="EMBL" id="KAK3888223.1"/>
    </source>
</evidence>
<evidence type="ECO:0000313" key="2">
    <source>
        <dbReference type="Proteomes" id="UP001286313"/>
    </source>
</evidence>
<dbReference type="EMBL" id="JAWQEG010000578">
    <property type="protein sequence ID" value="KAK3888223.1"/>
    <property type="molecule type" value="Genomic_DNA"/>
</dbReference>